<evidence type="ECO:0000313" key="7">
    <source>
        <dbReference type="EMBL" id="KAK4878098.1"/>
    </source>
</evidence>
<keyword evidence="8" id="KW-1185">Reference proteome</keyword>
<dbReference type="PANTHER" id="PTHR28599">
    <property type="entry name" value="SMALL INTEGRAL MEMBRANE PROTEIN 12"/>
    <property type="match status" value="1"/>
</dbReference>
<evidence type="ECO:0000256" key="4">
    <source>
        <dbReference type="ARBA" id="ARBA00022989"/>
    </source>
</evidence>
<comment type="caution">
    <text evidence="7">The sequence shown here is derived from an EMBL/GenBank/DDBJ whole genome shotgun (WGS) entry which is preliminary data.</text>
</comment>
<dbReference type="PANTHER" id="PTHR28599:SF1">
    <property type="entry name" value="SMALL INTEGRAL MEMBRANE PROTEIN 12"/>
    <property type="match status" value="1"/>
</dbReference>
<evidence type="ECO:0000256" key="1">
    <source>
        <dbReference type="ARBA" id="ARBA00004167"/>
    </source>
</evidence>
<comment type="subcellular location">
    <subcellularLocation>
        <location evidence="1">Membrane</location>
        <topology evidence="1">Single-pass membrane protein</topology>
    </subcellularLocation>
</comment>
<evidence type="ECO:0000256" key="5">
    <source>
        <dbReference type="ARBA" id="ARBA00023136"/>
    </source>
</evidence>
<reference evidence="8" key="1">
    <citation type="submission" date="2023-01" db="EMBL/GenBank/DDBJ databases">
        <title>Key to firefly adult light organ development and bioluminescence: homeobox transcription factors regulate luciferase expression and transportation to peroxisome.</title>
        <authorList>
            <person name="Fu X."/>
        </authorList>
    </citation>
    <scope>NUCLEOTIDE SEQUENCE [LARGE SCALE GENOMIC DNA]</scope>
</reference>
<evidence type="ECO:0000256" key="3">
    <source>
        <dbReference type="ARBA" id="ARBA00022692"/>
    </source>
</evidence>
<evidence type="ECO:0000256" key="6">
    <source>
        <dbReference type="SAM" id="Phobius"/>
    </source>
</evidence>
<keyword evidence="5 6" id="KW-0472">Membrane</keyword>
<name>A0AAN7SND3_9COLE</name>
<feature type="transmembrane region" description="Helical" evidence="6">
    <location>
        <begin position="12"/>
        <end position="30"/>
    </location>
</feature>
<evidence type="ECO:0008006" key="9">
    <source>
        <dbReference type="Google" id="ProtNLM"/>
    </source>
</evidence>
<dbReference type="Pfam" id="PF15990">
    <property type="entry name" value="UPF0767"/>
    <property type="match status" value="1"/>
</dbReference>
<accession>A0AAN7SND3</accession>
<dbReference type="AlphaFoldDB" id="A0AAN7SND3"/>
<sequence>MWTIWAFRVLRTYAPYITLPFAAAIGYIGYNMENFVSDKYTPFNESIKEARSERLLTDEKLDSAASVEALKYSANVLGKNVSPSLKQ</sequence>
<keyword evidence="4 6" id="KW-1133">Transmembrane helix</keyword>
<organism evidence="7 8">
    <name type="scientific">Aquatica leii</name>
    <dbReference type="NCBI Taxonomy" id="1421715"/>
    <lineage>
        <taxon>Eukaryota</taxon>
        <taxon>Metazoa</taxon>
        <taxon>Ecdysozoa</taxon>
        <taxon>Arthropoda</taxon>
        <taxon>Hexapoda</taxon>
        <taxon>Insecta</taxon>
        <taxon>Pterygota</taxon>
        <taxon>Neoptera</taxon>
        <taxon>Endopterygota</taxon>
        <taxon>Coleoptera</taxon>
        <taxon>Polyphaga</taxon>
        <taxon>Elateriformia</taxon>
        <taxon>Elateroidea</taxon>
        <taxon>Lampyridae</taxon>
        <taxon>Luciolinae</taxon>
        <taxon>Aquatica</taxon>
    </lineage>
</organism>
<dbReference type="EMBL" id="JARPUR010000004">
    <property type="protein sequence ID" value="KAK4878098.1"/>
    <property type="molecule type" value="Genomic_DNA"/>
</dbReference>
<protein>
    <recommendedName>
        <fullName evidence="9">Small integral membrane protein 12</fullName>
    </recommendedName>
</protein>
<gene>
    <name evidence="7" type="ORF">RN001_010604</name>
</gene>
<evidence type="ECO:0000256" key="2">
    <source>
        <dbReference type="ARBA" id="ARBA00007304"/>
    </source>
</evidence>
<comment type="similarity">
    <text evidence="2">Belongs to the SMIM12 family.</text>
</comment>
<dbReference type="InterPro" id="IPR031933">
    <property type="entry name" value="UPF0767"/>
</dbReference>
<dbReference type="Proteomes" id="UP001353858">
    <property type="component" value="Unassembled WGS sequence"/>
</dbReference>
<proteinExistence type="inferred from homology"/>
<keyword evidence="3 6" id="KW-0812">Transmembrane</keyword>
<dbReference type="GO" id="GO:0016020">
    <property type="term" value="C:membrane"/>
    <property type="evidence" value="ECO:0007669"/>
    <property type="project" value="UniProtKB-SubCell"/>
</dbReference>
<evidence type="ECO:0000313" key="8">
    <source>
        <dbReference type="Proteomes" id="UP001353858"/>
    </source>
</evidence>